<comment type="similarity">
    <text evidence="2">Belongs to the MHC class I family.</text>
</comment>
<feature type="transmembrane region" description="Helical" evidence="3">
    <location>
        <begin position="292"/>
        <end position="315"/>
    </location>
</feature>
<dbReference type="InterPro" id="IPR013783">
    <property type="entry name" value="Ig-like_fold"/>
</dbReference>
<name>A0AA88MWU3_TACVA</name>
<dbReference type="InterPro" id="IPR050208">
    <property type="entry name" value="MHC_class-I_related"/>
</dbReference>
<dbReference type="Gene3D" id="3.30.500.10">
    <property type="entry name" value="MHC class I-like antigen recognition-like"/>
    <property type="match status" value="1"/>
</dbReference>
<sequence length="342" mass="38589">MTLLILFGCGGVSAVTQSLQLCYTAFVQGINLTKLTAAGVVNEAQFIYFNGNVCKMIPNLTAEDEAHWTDCMQGEREDFKFLLSIINEDDNFNNTKGAHAVQWTYSCDLKDDNTTGGNLQYVFDGKDFMSLNLTSATWITSTFIKTKWDGNGKKAKYWKDFLERECINWLKKVMKCSREILERNVHPEALVFQKHWFSPEVVCHATGFFPKAVTISWTKDGKEVHEDVELRETLPNQDGSFQKRSIMNVSAEELQKHNYTCVIQHSSLEKELVLNVSERQILNGSGGGSDGWKFGVIVAVAVTLFVVAAVLMFFWKKRKSSGAEKPQEVQQNGTELHPLNVC</sequence>
<evidence type="ECO:0000313" key="6">
    <source>
        <dbReference type="EMBL" id="KAK2845880.1"/>
    </source>
</evidence>
<dbReference type="AlphaFoldDB" id="A0AA88MWU3"/>
<organism evidence="6 7">
    <name type="scientific">Tachysurus vachellii</name>
    <name type="common">Darkbarbel catfish</name>
    <name type="synonym">Pelteobagrus vachellii</name>
    <dbReference type="NCBI Taxonomy" id="175792"/>
    <lineage>
        <taxon>Eukaryota</taxon>
        <taxon>Metazoa</taxon>
        <taxon>Chordata</taxon>
        <taxon>Craniata</taxon>
        <taxon>Vertebrata</taxon>
        <taxon>Euteleostomi</taxon>
        <taxon>Actinopterygii</taxon>
        <taxon>Neopterygii</taxon>
        <taxon>Teleostei</taxon>
        <taxon>Ostariophysi</taxon>
        <taxon>Siluriformes</taxon>
        <taxon>Bagridae</taxon>
        <taxon>Tachysurus</taxon>
    </lineage>
</organism>
<dbReference type="GO" id="GO:0005615">
    <property type="term" value="C:extracellular space"/>
    <property type="evidence" value="ECO:0007669"/>
    <property type="project" value="TreeGrafter"/>
</dbReference>
<dbReference type="InterPro" id="IPR011162">
    <property type="entry name" value="MHC_I/II-like_Ag-recog"/>
</dbReference>
<feature type="signal peptide" evidence="4">
    <location>
        <begin position="1"/>
        <end position="18"/>
    </location>
</feature>
<dbReference type="PANTHER" id="PTHR16675">
    <property type="entry name" value="MHC CLASS I-RELATED"/>
    <property type="match status" value="1"/>
</dbReference>
<keyword evidence="1" id="KW-0325">Glycoprotein</keyword>
<dbReference type="Gene3D" id="2.60.40.10">
    <property type="entry name" value="Immunoglobulins"/>
    <property type="match status" value="1"/>
</dbReference>
<gene>
    <name evidence="6" type="ORF">Q7C36_010734</name>
</gene>
<evidence type="ECO:0000256" key="1">
    <source>
        <dbReference type="ARBA" id="ARBA00023180"/>
    </source>
</evidence>
<dbReference type="InterPro" id="IPR001039">
    <property type="entry name" value="MHC_I_a_a1/a2"/>
</dbReference>
<keyword evidence="3" id="KW-0472">Membrane</keyword>
<dbReference type="Proteomes" id="UP001187315">
    <property type="component" value="Unassembled WGS sequence"/>
</dbReference>
<dbReference type="CDD" id="cd07698">
    <property type="entry name" value="IgC1_MHC_I_alpha3"/>
    <property type="match status" value="1"/>
</dbReference>
<dbReference type="SUPFAM" id="SSF54452">
    <property type="entry name" value="MHC antigen-recognition domain"/>
    <property type="match status" value="1"/>
</dbReference>
<keyword evidence="7" id="KW-1185">Reference proteome</keyword>
<dbReference type="EMBL" id="JAVHJS010000010">
    <property type="protein sequence ID" value="KAK2845880.1"/>
    <property type="molecule type" value="Genomic_DNA"/>
</dbReference>
<accession>A0AA88MWU3</accession>
<dbReference type="SMART" id="SM00407">
    <property type="entry name" value="IGc1"/>
    <property type="match status" value="1"/>
</dbReference>
<evidence type="ECO:0000259" key="5">
    <source>
        <dbReference type="PROSITE" id="PS50835"/>
    </source>
</evidence>
<dbReference type="InterPro" id="IPR011161">
    <property type="entry name" value="MHC_I-like_Ag-recog"/>
</dbReference>
<feature type="chain" id="PRO_5041659702" description="Ig-like domain-containing protein" evidence="4">
    <location>
        <begin position="19"/>
        <end position="342"/>
    </location>
</feature>
<dbReference type="InterPro" id="IPR036179">
    <property type="entry name" value="Ig-like_dom_sf"/>
</dbReference>
<dbReference type="InterPro" id="IPR003597">
    <property type="entry name" value="Ig_C1-set"/>
</dbReference>
<evidence type="ECO:0000256" key="3">
    <source>
        <dbReference type="SAM" id="Phobius"/>
    </source>
</evidence>
<dbReference type="Pfam" id="PF00129">
    <property type="entry name" value="MHC_I"/>
    <property type="match status" value="1"/>
</dbReference>
<keyword evidence="3" id="KW-0812">Transmembrane</keyword>
<protein>
    <recommendedName>
        <fullName evidence="5">Ig-like domain-containing protein</fullName>
    </recommendedName>
</protein>
<dbReference type="SUPFAM" id="SSF48726">
    <property type="entry name" value="Immunoglobulin"/>
    <property type="match status" value="1"/>
</dbReference>
<dbReference type="Pfam" id="PF07654">
    <property type="entry name" value="C1-set"/>
    <property type="match status" value="1"/>
</dbReference>
<evidence type="ECO:0000313" key="7">
    <source>
        <dbReference type="Proteomes" id="UP001187315"/>
    </source>
</evidence>
<dbReference type="PRINTS" id="PR01638">
    <property type="entry name" value="MHCCLASSI"/>
</dbReference>
<dbReference type="PROSITE" id="PS50835">
    <property type="entry name" value="IG_LIKE"/>
    <property type="match status" value="1"/>
</dbReference>
<dbReference type="InterPro" id="IPR007110">
    <property type="entry name" value="Ig-like_dom"/>
</dbReference>
<dbReference type="PANTHER" id="PTHR16675:SF237">
    <property type="entry name" value="MHC CLASS I ANTIGEN TRANSCRIPT VARIANT 1-RELATED"/>
    <property type="match status" value="1"/>
</dbReference>
<evidence type="ECO:0000256" key="4">
    <source>
        <dbReference type="SAM" id="SignalP"/>
    </source>
</evidence>
<proteinExistence type="inferred from homology"/>
<dbReference type="InterPro" id="IPR037055">
    <property type="entry name" value="MHC_I-like_Ag-recog_sf"/>
</dbReference>
<dbReference type="GO" id="GO:0006955">
    <property type="term" value="P:immune response"/>
    <property type="evidence" value="ECO:0007669"/>
    <property type="project" value="TreeGrafter"/>
</dbReference>
<dbReference type="GO" id="GO:0009897">
    <property type="term" value="C:external side of plasma membrane"/>
    <property type="evidence" value="ECO:0007669"/>
    <property type="project" value="TreeGrafter"/>
</dbReference>
<reference evidence="6" key="1">
    <citation type="submission" date="2023-08" db="EMBL/GenBank/DDBJ databases">
        <title>Pelteobagrus vachellii genome.</title>
        <authorList>
            <person name="Liu H."/>
        </authorList>
    </citation>
    <scope>NUCLEOTIDE SEQUENCE</scope>
    <source>
        <strain evidence="6">PRFRI_2022a</strain>
        <tissue evidence="6">Muscle</tissue>
    </source>
</reference>
<evidence type="ECO:0000256" key="2">
    <source>
        <dbReference type="RuleBase" id="RU004439"/>
    </source>
</evidence>
<feature type="domain" description="Ig-like" evidence="5">
    <location>
        <begin position="201"/>
        <end position="277"/>
    </location>
</feature>
<comment type="caution">
    <text evidence="6">The sequence shown here is derived from an EMBL/GenBank/DDBJ whole genome shotgun (WGS) entry which is preliminary data.</text>
</comment>
<keyword evidence="3" id="KW-1133">Transmembrane helix</keyword>
<keyword evidence="4" id="KW-0732">Signal</keyword>